<evidence type="ECO:0000313" key="4">
    <source>
        <dbReference type="EMBL" id="MFH5241166.1"/>
    </source>
</evidence>
<sequence length="775" mass="83892">MTGLRRLGDTRANALRREIPEMRGRLVAELPGSALELRVDTDHDGVVRTLVLVDAGSDTELLAAEVTAVLEGIADVRSIGAATGNERMEWPIQVIREECTLGYEIPGSSVLKKVPLDVSDRRRAVWLGRPAVVDWVGPHPGHGVRIRLWASKGIERDGCIATWTVVTDGQSPSLRLRAWLRSLLPGLVIATNPGGAPNKLEVGSEQLGLALPVPVVGSDPVTGVRLGAAAPIPMNPSALSDSDETAVRIGVGRTPGGSRWPLRLSETERLRHLHVFGRTGTGKSTFLAGIVNEIATGSEGMLVLDPHGHLIDRIIAELPESARGRTWVIRSGDVEAPVPLNPMAVEDPDRREIAIEAMCGMFQYLFDRTNTGIVGPRFRERLGMALRALAAVHGGNASVLDVPLALADDKFMRAAVNASGDERLKKWFENDVVNRRSNEYGDLVSWVNSKFEAFTATAAMRAILGSGADAFDMAEAMDSGRIILVDLSKSSLGEQSARLLGYLHLHRLWEATLRRSTARAFTVVVDEVHSVISGSLTAMLSEGRKFGLSVIMANQYLGQLDDDLRPAVDGNVATTVSFRCAAQDAAAMYRRLGGNIDTSTLMALPDLTAIIQRTAAPGSGEPYTMSVDHNARTTPRIAADLTDFHAALEESTNRGLVEPHRKHTERARAGKSNLSLPIADNPATPPRPSVTSERRLASLRNGRRSSMSGSRNVKQCRPNRGNRSNRRRVRHPLLMRNRRRGPAVREVILQCSVAVLASESAPAERLKAVGGPERS</sequence>
<dbReference type="PANTHER" id="PTHR30121">
    <property type="entry name" value="UNCHARACTERIZED PROTEIN YJGR-RELATED"/>
    <property type="match status" value="1"/>
</dbReference>
<dbReference type="InterPro" id="IPR002789">
    <property type="entry name" value="HerA_central"/>
</dbReference>
<organism evidence="4 5">
    <name type="scientific">Antrihabitans spumae</name>
    <dbReference type="NCBI Taxonomy" id="3373370"/>
    <lineage>
        <taxon>Bacteria</taxon>
        <taxon>Bacillati</taxon>
        <taxon>Actinomycetota</taxon>
        <taxon>Actinomycetes</taxon>
        <taxon>Mycobacteriales</taxon>
        <taxon>Nocardiaceae</taxon>
        <taxon>Antrihabitans</taxon>
    </lineage>
</organism>
<reference evidence="5 6" key="1">
    <citation type="submission" date="2024-10" db="EMBL/GenBank/DDBJ databases">
        <authorList>
            <person name="Riesco R."/>
        </authorList>
    </citation>
    <scope>NUCLEOTIDE SEQUENCE [LARGE SCALE GENOMIC DNA]</scope>
    <source>
        <strain evidence="4 5">NCIMB 15448</strain>
        <strain evidence="3 6">NCIMB 15450</strain>
    </source>
</reference>
<protein>
    <submittedName>
        <fullName evidence="4">Type IV secretory system conjugative DNA transfer family protein</fullName>
    </submittedName>
</protein>
<feature type="compositionally biased region" description="Basic residues" evidence="1">
    <location>
        <begin position="723"/>
        <end position="736"/>
    </location>
</feature>
<evidence type="ECO:0000313" key="6">
    <source>
        <dbReference type="Proteomes" id="UP001609219"/>
    </source>
</evidence>
<dbReference type="EMBL" id="JBIMSP010000004">
    <property type="protein sequence ID" value="MFH5241166.1"/>
    <property type="molecule type" value="Genomic_DNA"/>
</dbReference>
<dbReference type="Proteomes" id="UP001609176">
    <property type="component" value="Unassembled WGS sequence"/>
</dbReference>
<gene>
    <name evidence="4" type="ORF">ACHIPV_04605</name>
    <name evidence="3" type="ORF">ACHIRB_20220</name>
</gene>
<dbReference type="SMART" id="SM00382">
    <property type="entry name" value="AAA"/>
    <property type="match status" value="1"/>
</dbReference>
<evidence type="ECO:0000256" key="1">
    <source>
        <dbReference type="SAM" id="MobiDB-lite"/>
    </source>
</evidence>
<dbReference type="Pfam" id="PF01935">
    <property type="entry name" value="DUF87"/>
    <property type="match status" value="1"/>
</dbReference>
<proteinExistence type="predicted"/>
<feature type="domain" description="AAA+ ATPase" evidence="2">
    <location>
        <begin position="269"/>
        <end position="578"/>
    </location>
</feature>
<comment type="caution">
    <text evidence="4">The sequence shown here is derived from an EMBL/GenBank/DDBJ whole genome shotgun (WGS) entry which is preliminary data.</text>
</comment>
<accession>A0ABW7KJ84</accession>
<evidence type="ECO:0000259" key="2">
    <source>
        <dbReference type="SMART" id="SM00382"/>
    </source>
</evidence>
<dbReference type="EMBL" id="JBIMSN010000094">
    <property type="protein sequence ID" value="MFH5230873.1"/>
    <property type="molecule type" value="Genomic_DNA"/>
</dbReference>
<dbReference type="InterPro" id="IPR003593">
    <property type="entry name" value="AAA+_ATPase"/>
</dbReference>
<feature type="region of interest" description="Disordered" evidence="1">
    <location>
        <begin position="651"/>
        <end position="736"/>
    </location>
</feature>
<dbReference type="PANTHER" id="PTHR30121:SF11">
    <property type="entry name" value="AAA+ ATPASE DOMAIN-CONTAINING PROTEIN"/>
    <property type="match status" value="1"/>
</dbReference>
<dbReference type="InterPro" id="IPR027417">
    <property type="entry name" value="P-loop_NTPase"/>
</dbReference>
<name>A0ABW7KJ84_9NOCA</name>
<feature type="compositionally biased region" description="Low complexity" evidence="1">
    <location>
        <begin position="704"/>
        <end position="722"/>
    </location>
</feature>
<evidence type="ECO:0000313" key="3">
    <source>
        <dbReference type="EMBL" id="MFH5230873.1"/>
    </source>
</evidence>
<dbReference type="SUPFAM" id="SSF52540">
    <property type="entry name" value="P-loop containing nucleoside triphosphate hydrolases"/>
    <property type="match status" value="1"/>
</dbReference>
<dbReference type="RefSeq" id="WP_395123637.1">
    <property type="nucleotide sequence ID" value="NZ_JBIMSN010000094.1"/>
</dbReference>
<dbReference type="Gene3D" id="3.40.50.300">
    <property type="entry name" value="P-loop containing nucleotide triphosphate hydrolases"/>
    <property type="match status" value="2"/>
</dbReference>
<keyword evidence="6" id="KW-1185">Reference proteome</keyword>
<evidence type="ECO:0000313" key="5">
    <source>
        <dbReference type="Proteomes" id="UP001609176"/>
    </source>
</evidence>
<dbReference type="Proteomes" id="UP001609219">
    <property type="component" value="Unassembled WGS sequence"/>
</dbReference>
<dbReference type="InterPro" id="IPR051162">
    <property type="entry name" value="T4SS_component"/>
</dbReference>